<evidence type="ECO:0000256" key="1">
    <source>
        <dbReference type="ARBA" id="ARBA00008675"/>
    </source>
</evidence>
<dbReference type="PANTHER" id="PTHR43572">
    <property type="entry name" value="CHAPERONE PROTEIN CLPD, CHLOROPLASTIC"/>
    <property type="match status" value="1"/>
</dbReference>
<name>A0A7I8JLT7_SPIIN</name>
<evidence type="ECO:0000259" key="5">
    <source>
        <dbReference type="PROSITE" id="PS51903"/>
    </source>
</evidence>
<evidence type="ECO:0000256" key="2">
    <source>
        <dbReference type="ARBA" id="ARBA00022737"/>
    </source>
</evidence>
<dbReference type="InterPro" id="IPR058680">
    <property type="entry name" value="NBD_SMAX1-like"/>
</dbReference>
<dbReference type="Pfam" id="PF02861">
    <property type="entry name" value="Clp_N"/>
    <property type="match status" value="1"/>
</dbReference>
<dbReference type="InterPro" id="IPR004176">
    <property type="entry name" value="Clp_R_N"/>
</dbReference>
<protein>
    <recommendedName>
        <fullName evidence="5">Clp R domain-containing protein</fullName>
    </recommendedName>
</protein>
<dbReference type="EMBL" id="CACRZD030000014">
    <property type="protein sequence ID" value="CAA6671136.1"/>
    <property type="molecule type" value="Genomic_DNA"/>
</dbReference>
<dbReference type="PANTHER" id="PTHR43572:SF3">
    <property type="entry name" value="PROTEIN SMAX1-LIKE 5"/>
    <property type="match status" value="1"/>
</dbReference>
<evidence type="ECO:0000313" key="6">
    <source>
        <dbReference type="EMBL" id="CAA2631893.1"/>
    </source>
</evidence>
<feature type="domain" description="Clp R" evidence="5">
    <location>
        <begin position="8"/>
        <end position="188"/>
    </location>
</feature>
<keyword evidence="7" id="KW-1185">Reference proteome</keyword>
<dbReference type="InterPro" id="IPR027417">
    <property type="entry name" value="P-loop_NTPase"/>
</dbReference>
<evidence type="ECO:0000313" key="7">
    <source>
        <dbReference type="Proteomes" id="UP001189122"/>
    </source>
</evidence>
<feature type="compositionally biased region" description="Basic and acidic residues" evidence="4">
    <location>
        <begin position="406"/>
        <end position="423"/>
    </location>
</feature>
<sequence length="801" mass="87456">MRTGGWTVQQALSGDAAAVLRQALGLARRRGHAQVTPLHVGAALLSSTREGGGAALFRRACLRSHPLHRDSPHPLHCRALELCFTVALNRLPTIPPPSSDHPALSNALVAALKRAQAHQRRGGADQHNHHHQPAPPQSPPLLPVKVELEQLVISILDDPGVSRVMREAGFSSTCVKKAIEDRGAAHPSSTFFLDGHRRRPETIVNPSSFCPPSSPQEEEDVELLTEALLGRRNRKKSNAVVVGDSLSYCEGLVGGLMSRVRRGKVREELRLAQFVNFQLSPASSTLMNRGEAETTVSHLRTKVDAVLPWSGVVVIYVGDLRWAAGDETTVAEAEAADHLVAELARLVAELEARSRTRIWLVATANYQTYMRCKTRRPSFESQWAMQPVFVPQMGLLSASMLKGDARDSRVSRDPLHPAEEQQRELICGDESSSGVEGEVSMFKLGRHGAAAPPLHLDSDEHEDSSSTLPFWLKSQRPGAHQEGAVAELRRRWTMMWCQNLDRDQNQPLFSPSLPWKNQNQSLSTVSSPSPFADSIAKPGGGSSSLLAQSVKGNGGCQAPVGLGFRTATDQFDLWQSLRESIPWQSETVRSVAEALLNQRLNGRKGAWLLVEGNDGVAKRRLPVAIAQSICGSADRLTQVNLGKPQISSHSEMIVEALRKDPGCVVSVEEIHRADADFLKFLAEMFENGGARGRCGRSVTSSQAIFVLATGSKRSAESDAPWQRRLKNQRISTRALDLNVSAEEEEEDAIAGDLGGDLWIPRGFLRSIAARVAMDARCPDLTREQPLLSDLNRPSSSFTSSL</sequence>
<evidence type="ECO:0000256" key="3">
    <source>
        <dbReference type="PROSITE-ProRule" id="PRU01251"/>
    </source>
</evidence>
<dbReference type="PROSITE" id="PS51903">
    <property type="entry name" value="CLP_R"/>
    <property type="match status" value="1"/>
</dbReference>
<dbReference type="AlphaFoldDB" id="A0A7I8JLT7"/>
<keyword evidence="2 3" id="KW-0677">Repeat</keyword>
<dbReference type="Pfam" id="PF23569">
    <property type="entry name" value="NBD_SMAX1"/>
    <property type="match status" value="1"/>
</dbReference>
<dbReference type="SUPFAM" id="SSF52540">
    <property type="entry name" value="P-loop containing nucleoside triphosphate hydrolases"/>
    <property type="match status" value="1"/>
</dbReference>
<dbReference type="InterPro" id="IPR051650">
    <property type="entry name" value="SL_signaling_regulator"/>
</dbReference>
<evidence type="ECO:0000256" key="4">
    <source>
        <dbReference type="SAM" id="MobiDB-lite"/>
    </source>
</evidence>
<feature type="region of interest" description="Disordered" evidence="4">
    <location>
        <begin position="406"/>
        <end position="434"/>
    </location>
</feature>
<dbReference type="SUPFAM" id="SSF81923">
    <property type="entry name" value="Double Clp-N motif"/>
    <property type="match status" value="1"/>
</dbReference>
<dbReference type="Proteomes" id="UP001189122">
    <property type="component" value="Unassembled WGS sequence"/>
</dbReference>
<gene>
    <name evidence="6" type="ORF">SI7747_14017541</name>
</gene>
<organism evidence="6">
    <name type="scientific">Spirodela intermedia</name>
    <name type="common">Intermediate duckweed</name>
    <dbReference type="NCBI Taxonomy" id="51605"/>
    <lineage>
        <taxon>Eukaryota</taxon>
        <taxon>Viridiplantae</taxon>
        <taxon>Streptophyta</taxon>
        <taxon>Embryophyta</taxon>
        <taxon>Tracheophyta</taxon>
        <taxon>Spermatophyta</taxon>
        <taxon>Magnoliopsida</taxon>
        <taxon>Liliopsida</taxon>
        <taxon>Araceae</taxon>
        <taxon>Lemnoideae</taxon>
        <taxon>Spirodela</taxon>
    </lineage>
</organism>
<accession>A0A7I8JLT7</accession>
<reference evidence="6 7" key="1">
    <citation type="submission" date="2019-12" db="EMBL/GenBank/DDBJ databases">
        <authorList>
            <person name="Scholz U."/>
            <person name="Mascher M."/>
            <person name="Fiebig A."/>
        </authorList>
    </citation>
    <scope>NUCLEOTIDE SEQUENCE</scope>
</reference>
<feature type="region of interest" description="Disordered" evidence="4">
    <location>
        <begin position="114"/>
        <end position="140"/>
    </location>
</feature>
<dbReference type="Gene3D" id="3.40.50.300">
    <property type="entry name" value="P-loop containing nucleotide triphosphate hydrolases"/>
    <property type="match status" value="1"/>
</dbReference>
<dbReference type="Gene3D" id="1.10.1780.10">
    <property type="entry name" value="Clp, N-terminal domain"/>
    <property type="match status" value="1"/>
</dbReference>
<dbReference type="InterPro" id="IPR036628">
    <property type="entry name" value="Clp_N_dom_sf"/>
</dbReference>
<proteinExistence type="inferred from homology"/>
<dbReference type="EMBL" id="LR743601">
    <property type="protein sequence ID" value="CAA2631893.1"/>
    <property type="molecule type" value="Genomic_DNA"/>
</dbReference>
<comment type="similarity">
    <text evidence="1">Belongs to the ClpA/ClpB family.</text>
</comment>